<dbReference type="Proteomes" id="UP001208935">
    <property type="component" value="Unassembled WGS sequence"/>
</dbReference>
<dbReference type="RefSeq" id="WP_265282078.1">
    <property type="nucleotide sequence ID" value="NZ_QZCW01000002.1"/>
</dbReference>
<protein>
    <submittedName>
        <fullName evidence="1">Uncharacterized protein</fullName>
    </submittedName>
</protein>
<name>A0ABT3KSS2_9BURK</name>
<reference evidence="2" key="1">
    <citation type="submission" date="2023-07" db="EMBL/GenBank/DDBJ databases">
        <title>Verminephrobacter genomes.</title>
        <authorList>
            <person name="Lund M.B."/>
        </authorList>
    </citation>
    <scope>NUCLEOTIDE SEQUENCE [LARGE SCALE GENOMIC DNA]</scope>
    <source>
        <strain evidence="2">AtM5-05</strain>
    </source>
</reference>
<comment type="caution">
    <text evidence="1">The sequence shown here is derived from an EMBL/GenBank/DDBJ whole genome shotgun (WGS) entry which is preliminary data.</text>
</comment>
<dbReference type="EMBL" id="QZCW01000002">
    <property type="protein sequence ID" value="MCW5321346.1"/>
    <property type="molecule type" value="Genomic_DNA"/>
</dbReference>
<organism evidence="1 2">
    <name type="scientific">Verminephrobacter aporrectodeae subsp. tuberculatae</name>
    <dbReference type="NCBI Taxonomy" id="1110392"/>
    <lineage>
        <taxon>Bacteria</taxon>
        <taxon>Pseudomonadati</taxon>
        <taxon>Pseudomonadota</taxon>
        <taxon>Betaproteobacteria</taxon>
        <taxon>Burkholderiales</taxon>
        <taxon>Comamonadaceae</taxon>
        <taxon>Verminephrobacter</taxon>
    </lineage>
</organism>
<evidence type="ECO:0000313" key="1">
    <source>
        <dbReference type="EMBL" id="MCW5321346.1"/>
    </source>
</evidence>
<dbReference type="InterPro" id="IPR027417">
    <property type="entry name" value="P-loop_NTPase"/>
</dbReference>
<sequence length="747" mass="83512">MGDNFYTASLSRTQGRNTWAVIFRHPKRTDPTTGKEGLRVRQSLKTDNEQEAATFRDQMNALLASPQLWDLGAREQALGLFDPRIVDIFFYKLEGGETDFLALRDGVIALPSSQTSDYRRALFLGTTGAGKTTLLRQLMGTDPLKERFPSTSTAKTTVHETEVILQEGPYCAVVTFFPMEDVREHLKECVSAAVLAAYRNESDSDQMRRLLTHVNQRFRFNYVLGNGPVKDTSDFDDDGNGDIDAECGDLLKRTNDVLSSALVSVKEIAARYGESLRTELNAADEKDQRVIDELFEEELDNRTRDDEAFQQVVDAVMDEIEERFAPAFLPDGKLQKTKVGWPLTWTWETGDRDAFIASISRFASNYAPLFGTLLTPLVNGVRVSGPFYPAWPNDKPKLVLLDGEGLGHTPRSMSTISTTLSKRIDMVDAVILVDNATQPMLAAPVAAMKELVSSGNSAKLIFAFTHFDKVSGDNLPNPSARAQHVLASAENVLSAIGEDLGPFAERALRARLKTSRVFLADLDQKLDVESKDGKRTASELGKLLEMIDGIVERPKPIDSRPIYDRMNLVLAVERAAESFHNGWRPRLGLSVKQGMEKEHWTRIKALSRRFAMGSDEYDTLRPVADLKQQLQQRLYVLLQNPVAWNGPEPTDDDKQHIFDAIAEDLSRRLLELASRRVKSERLSDWRSAYDESGPRSTFRRAKLIAERVYDLAAPVPDVTPSPDRNAFLQDVAAVTRESVELVGATLR</sequence>
<dbReference type="SUPFAM" id="SSF52540">
    <property type="entry name" value="P-loop containing nucleoside triphosphate hydrolases"/>
    <property type="match status" value="1"/>
</dbReference>
<gene>
    <name evidence="1" type="ORF">D5039_09365</name>
</gene>
<proteinExistence type="predicted"/>
<keyword evidence="2" id="KW-1185">Reference proteome</keyword>
<accession>A0ABT3KSS2</accession>
<evidence type="ECO:0000313" key="2">
    <source>
        <dbReference type="Proteomes" id="UP001208935"/>
    </source>
</evidence>